<evidence type="ECO:0000313" key="2">
    <source>
        <dbReference type="EMBL" id="MCI0182513.1"/>
    </source>
</evidence>
<keyword evidence="1" id="KW-0812">Transmembrane</keyword>
<protein>
    <submittedName>
        <fullName evidence="2">Uncharacterized protein</fullName>
    </submittedName>
</protein>
<sequence length="59" mass="6167">MSKRAKIGFFFLALVVMAILAGGSLLMALNMTEGLIVVGLGCALAVVGFVIKARVLRTN</sequence>
<keyword evidence="1" id="KW-1133">Transmembrane helix</keyword>
<proteinExistence type="predicted"/>
<feature type="transmembrane region" description="Helical" evidence="1">
    <location>
        <begin position="35"/>
        <end position="55"/>
    </location>
</feature>
<dbReference type="EMBL" id="JALBUF010000001">
    <property type="protein sequence ID" value="MCI0182513.1"/>
    <property type="molecule type" value="Genomic_DNA"/>
</dbReference>
<evidence type="ECO:0000313" key="3">
    <source>
        <dbReference type="Proteomes" id="UP001139263"/>
    </source>
</evidence>
<name>A0A9X2AB30_9BACL</name>
<comment type="caution">
    <text evidence="2">The sequence shown here is derived from an EMBL/GenBank/DDBJ whole genome shotgun (WGS) entry which is preliminary data.</text>
</comment>
<evidence type="ECO:0000256" key="1">
    <source>
        <dbReference type="SAM" id="Phobius"/>
    </source>
</evidence>
<feature type="transmembrane region" description="Helical" evidence="1">
    <location>
        <begin position="7"/>
        <end position="29"/>
    </location>
</feature>
<dbReference type="Proteomes" id="UP001139263">
    <property type="component" value="Unassembled WGS sequence"/>
</dbReference>
<dbReference type="RefSeq" id="WP_241712101.1">
    <property type="nucleotide sequence ID" value="NZ_JALBUF010000001.1"/>
</dbReference>
<keyword evidence="1" id="KW-0472">Membrane</keyword>
<reference evidence="2" key="1">
    <citation type="submission" date="2022-03" db="EMBL/GenBank/DDBJ databases">
        <title>Draft Genome Sequence of Firmicute Strain S0AB, a Heterotrophic Iron/Sulfur-Oxidizing Extreme Acidophile.</title>
        <authorList>
            <person name="Vergara E."/>
            <person name="Pakostova E."/>
            <person name="Johnson D.B."/>
            <person name="Holmes D.S."/>
        </authorList>
    </citation>
    <scope>NUCLEOTIDE SEQUENCE</scope>
    <source>
        <strain evidence="2">S0AB</strain>
    </source>
</reference>
<keyword evidence="3" id="KW-1185">Reference proteome</keyword>
<organism evidence="2 3">
    <name type="scientific">Sulfoacidibacillus ferrooxidans</name>
    <dbReference type="NCBI Taxonomy" id="2005001"/>
    <lineage>
        <taxon>Bacteria</taxon>
        <taxon>Bacillati</taxon>
        <taxon>Bacillota</taxon>
        <taxon>Bacilli</taxon>
        <taxon>Bacillales</taxon>
        <taxon>Alicyclobacillaceae</taxon>
        <taxon>Sulfoacidibacillus</taxon>
    </lineage>
</organism>
<accession>A0A9X2AB30</accession>
<gene>
    <name evidence="2" type="ORF">MM817_00773</name>
</gene>
<dbReference type="AlphaFoldDB" id="A0A9X2AB30"/>